<comment type="caution">
    <text evidence="1">The sequence shown here is derived from an EMBL/GenBank/DDBJ whole genome shotgun (WGS) entry which is preliminary data.</text>
</comment>
<name>A0A3M7SCW8_BRAPC</name>
<dbReference type="EMBL" id="REGN01001648">
    <property type="protein sequence ID" value="RNA33370.1"/>
    <property type="molecule type" value="Genomic_DNA"/>
</dbReference>
<evidence type="ECO:0000313" key="1">
    <source>
        <dbReference type="EMBL" id="RNA33370.1"/>
    </source>
</evidence>
<proteinExistence type="predicted"/>
<sequence length="67" mass="7981">MGLFVKMGFYHLINKKLTLLSHILTFPVCEQHRRINRNNKESEQNANNSLIRHLLDLCYSLNRKELN</sequence>
<protein>
    <submittedName>
        <fullName evidence="1">Uncharacterized protein</fullName>
    </submittedName>
</protein>
<evidence type="ECO:0000313" key="2">
    <source>
        <dbReference type="Proteomes" id="UP000276133"/>
    </source>
</evidence>
<dbReference type="AlphaFoldDB" id="A0A3M7SCW8"/>
<accession>A0A3M7SCW8</accession>
<organism evidence="1 2">
    <name type="scientific">Brachionus plicatilis</name>
    <name type="common">Marine rotifer</name>
    <name type="synonym">Brachionus muelleri</name>
    <dbReference type="NCBI Taxonomy" id="10195"/>
    <lineage>
        <taxon>Eukaryota</taxon>
        <taxon>Metazoa</taxon>
        <taxon>Spiralia</taxon>
        <taxon>Gnathifera</taxon>
        <taxon>Rotifera</taxon>
        <taxon>Eurotatoria</taxon>
        <taxon>Monogononta</taxon>
        <taxon>Pseudotrocha</taxon>
        <taxon>Ploima</taxon>
        <taxon>Brachionidae</taxon>
        <taxon>Brachionus</taxon>
    </lineage>
</organism>
<dbReference type="Proteomes" id="UP000276133">
    <property type="component" value="Unassembled WGS sequence"/>
</dbReference>
<gene>
    <name evidence="1" type="ORF">BpHYR1_000346</name>
</gene>
<reference evidence="1 2" key="1">
    <citation type="journal article" date="2018" name="Sci. Rep.">
        <title>Genomic signatures of local adaptation to the degree of environmental predictability in rotifers.</title>
        <authorList>
            <person name="Franch-Gras L."/>
            <person name="Hahn C."/>
            <person name="Garcia-Roger E.M."/>
            <person name="Carmona M.J."/>
            <person name="Serra M."/>
            <person name="Gomez A."/>
        </authorList>
    </citation>
    <scope>NUCLEOTIDE SEQUENCE [LARGE SCALE GENOMIC DNA]</scope>
    <source>
        <strain evidence="1">HYR1</strain>
    </source>
</reference>
<keyword evidence="2" id="KW-1185">Reference proteome</keyword>